<dbReference type="Gene3D" id="3.30.300.200">
    <property type="match status" value="1"/>
</dbReference>
<evidence type="ECO:0000313" key="2">
    <source>
        <dbReference type="Proteomes" id="UP000030322"/>
    </source>
</evidence>
<protein>
    <submittedName>
        <fullName evidence="1">Baseplate wedge subunit</fullName>
    </submittedName>
</protein>
<dbReference type="EMBL" id="KP037007">
    <property type="protein sequence ID" value="AIX13136.1"/>
    <property type="molecule type" value="Genomic_DNA"/>
</dbReference>
<dbReference type="OrthoDB" id="668at10239"/>
<dbReference type="GeneID" id="24623255"/>
<proteinExistence type="predicted"/>
<dbReference type="Proteomes" id="UP000030322">
    <property type="component" value="Segment"/>
</dbReference>
<organism evidence="1 2">
    <name type="scientific">Erwinia phage phiEa2809</name>
    <dbReference type="NCBI Taxonomy" id="1564096"/>
    <lineage>
        <taxon>Viruses</taxon>
        <taxon>Duplodnaviria</taxon>
        <taxon>Heunggongvirae</taxon>
        <taxon>Uroviricota</taxon>
        <taxon>Caudoviricetes</taxon>
        <taxon>Pantevenvirales</taxon>
        <taxon>Ackermannviridae</taxon>
        <taxon>Nezavisimistyvirus</taxon>
        <taxon>Nezavisimistyvirus Ea2809</taxon>
    </lineage>
</organism>
<accession>A0A0A0YVM2</accession>
<evidence type="ECO:0000313" key="1">
    <source>
        <dbReference type="EMBL" id="AIX13136.1"/>
    </source>
</evidence>
<name>A0A0A0YVM2_9CAUD</name>
<keyword evidence="2" id="KW-1185">Reference proteome</keyword>
<gene>
    <name evidence="1" type="ORF">NW77_128</name>
</gene>
<reference evidence="1 2" key="1">
    <citation type="submission" date="2014-10" db="EMBL/GenBank/DDBJ databases">
        <title>Characterization of a new ViI-like Erwinia amylovora bacteriophage.</title>
        <authorList>
            <person name="Lagonenko A.L."/>
            <person name="Valentovich L.N."/>
        </authorList>
    </citation>
    <scope>NUCLEOTIDE SEQUENCE [LARGE SCALE GENOMIC DNA]</scope>
</reference>
<sequence length="591" mass="64740">MAKQSITNFDVQATQYILQKRMAADETFSDYNFEGGGLAAILRLLAMDSNNLAFLANMLSGESHLLTAQQRSNAALAAQMLSYTPYNHRAAYMYGDVVVTPFDVATAPDTLVMDSKAMFVGAKDGKTYPFTVSESIQTSLVDGKYLFKNVKFIQGTWMYKTYTVEGSAISSYPIPSEDVDIDYIRVQVQADSTVDTFTTFSRYQTPYQLDQYSNLFFIDLGINGRYNIEFGDGYISRRLEDLNEIFVQYLATDGVDGNDITSLSAASSIGGFSRIDITLPDNARSVGGSEPESIENMQRMAPLAFQADGSAIAEGDYGVLLKKLFSNVAQARAYGGETLETPSSGYVYIAAIPSVGETFTAEEKADMEAQLDKYNVGSITPKIVDAEIYYINVNTLLFWDPTATAYTVDQLKALVKDKIVSWGMSALQGFSGIFDRQTLADDITKFERSINSNITTVSFRKNFSPTPGVSEAFSIGFGRSIKEGSVSVKGFKPVPAEVDYTYAMRDAAGVLNLYKINADGKEFAVGPIGDVDYTKGLVDISSFMVSKFDTGGIRVTVSPAGDDQNFTSVNNQILRIGDINVDTEVRYVNRA</sequence>
<dbReference type="RefSeq" id="YP_009147640.1">
    <property type="nucleotide sequence ID" value="NC_027340.1"/>
</dbReference>
<dbReference type="KEGG" id="vg:24623255"/>